<dbReference type="Proteomes" id="UP000267606">
    <property type="component" value="Unassembled WGS sequence"/>
</dbReference>
<reference evidence="3" key="1">
    <citation type="submission" date="2016-06" db="UniProtKB">
        <authorList>
            <consortium name="WormBaseParasite"/>
        </authorList>
    </citation>
    <scope>IDENTIFICATION</scope>
</reference>
<keyword evidence="2" id="KW-1185">Reference proteome</keyword>
<accession>A0A183H2L5</accession>
<reference evidence="1 2" key="2">
    <citation type="submission" date="2018-11" db="EMBL/GenBank/DDBJ databases">
        <authorList>
            <consortium name="Pathogen Informatics"/>
        </authorList>
    </citation>
    <scope>NUCLEOTIDE SEQUENCE [LARGE SCALE GENOMIC DNA]</scope>
</reference>
<evidence type="ECO:0000313" key="3">
    <source>
        <dbReference type="WBParaSite" id="OFLC_0000172401-mRNA-1"/>
    </source>
</evidence>
<dbReference type="WBParaSite" id="OFLC_0000172401-mRNA-1">
    <property type="protein sequence ID" value="OFLC_0000172401-mRNA-1"/>
    <property type="gene ID" value="OFLC_0000172401"/>
</dbReference>
<evidence type="ECO:0000313" key="2">
    <source>
        <dbReference type="Proteomes" id="UP000267606"/>
    </source>
</evidence>
<gene>
    <name evidence="1" type="ORF">OFLC_LOCUS1725</name>
</gene>
<name>A0A183H2L5_9BILA</name>
<proteinExistence type="predicted"/>
<dbReference type="EMBL" id="UZAJ01000867">
    <property type="protein sequence ID" value="VDO30576.1"/>
    <property type="molecule type" value="Genomic_DNA"/>
</dbReference>
<organism evidence="3">
    <name type="scientific">Onchocerca flexuosa</name>
    <dbReference type="NCBI Taxonomy" id="387005"/>
    <lineage>
        <taxon>Eukaryota</taxon>
        <taxon>Metazoa</taxon>
        <taxon>Ecdysozoa</taxon>
        <taxon>Nematoda</taxon>
        <taxon>Chromadorea</taxon>
        <taxon>Rhabditida</taxon>
        <taxon>Spirurina</taxon>
        <taxon>Spiruromorpha</taxon>
        <taxon>Filarioidea</taxon>
        <taxon>Onchocercidae</taxon>
        <taxon>Onchocerca</taxon>
    </lineage>
</organism>
<dbReference type="AlphaFoldDB" id="A0A183H2L5"/>
<evidence type="ECO:0000313" key="1">
    <source>
        <dbReference type="EMBL" id="VDO30576.1"/>
    </source>
</evidence>
<sequence length="59" mass="6540">MALSDDEEFPVASSICLAKSDLSRTICVEQINLKGIIYQVNNYCHDAKSSFAAESVERE</sequence>
<protein>
    <submittedName>
        <fullName evidence="1 3">Uncharacterized protein</fullName>
    </submittedName>
</protein>